<evidence type="ECO:0000256" key="5">
    <source>
        <dbReference type="SAM" id="Phobius"/>
    </source>
</evidence>
<keyword evidence="3 5" id="KW-1133">Transmembrane helix</keyword>
<dbReference type="GO" id="GO:0005829">
    <property type="term" value="C:cytosol"/>
    <property type="evidence" value="ECO:0007669"/>
    <property type="project" value="TreeGrafter"/>
</dbReference>
<dbReference type="Proteomes" id="UP000186309">
    <property type="component" value="Chromosome"/>
</dbReference>
<dbReference type="InterPro" id="IPR027417">
    <property type="entry name" value="P-loop_NTPase"/>
</dbReference>
<comment type="subcellular location">
    <subcellularLocation>
        <location evidence="1">Membrane</location>
        <topology evidence="1">Multi-pass membrane protein</topology>
    </subcellularLocation>
</comment>
<evidence type="ECO:0000256" key="3">
    <source>
        <dbReference type="ARBA" id="ARBA00022989"/>
    </source>
</evidence>
<proteinExistence type="predicted"/>
<evidence type="ECO:0000256" key="4">
    <source>
        <dbReference type="ARBA" id="ARBA00023136"/>
    </source>
</evidence>
<accession>A0A1U7CYT7</accession>
<organism evidence="7 8">
    <name type="scientific">Paludisphaera borealis</name>
    <dbReference type="NCBI Taxonomy" id="1387353"/>
    <lineage>
        <taxon>Bacteria</taxon>
        <taxon>Pseudomonadati</taxon>
        <taxon>Planctomycetota</taxon>
        <taxon>Planctomycetia</taxon>
        <taxon>Isosphaerales</taxon>
        <taxon>Isosphaeraceae</taxon>
        <taxon>Paludisphaera</taxon>
    </lineage>
</organism>
<dbReference type="InterPro" id="IPR021147">
    <property type="entry name" value="DUF697"/>
</dbReference>
<dbReference type="Pfam" id="PF05128">
    <property type="entry name" value="DUF697"/>
    <property type="match status" value="1"/>
</dbReference>
<name>A0A1U7CYT7_9BACT</name>
<protein>
    <submittedName>
        <fullName evidence="7">GTPase Era</fullName>
    </submittedName>
</protein>
<feature type="domain" description="G" evidence="6">
    <location>
        <begin position="121"/>
        <end position="234"/>
    </location>
</feature>
<dbReference type="GO" id="GO:0005525">
    <property type="term" value="F:GTP binding"/>
    <property type="evidence" value="ECO:0007669"/>
    <property type="project" value="InterPro"/>
</dbReference>
<keyword evidence="8" id="KW-1185">Reference proteome</keyword>
<dbReference type="PANTHER" id="PTHR42714">
    <property type="entry name" value="TRNA MODIFICATION GTPASE GTPBP3"/>
    <property type="match status" value="1"/>
</dbReference>
<dbReference type="PANTHER" id="PTHR42714:SF2">
    <property type="entry name" value="TRNA MODIFICATION GTPASE GTPBP3, MITOCHONDRIAL"/>
    <property type="match status" value="1"/>
</dbReference>
<dbReference type="EMBL" id="CP019082">
    <property type="protein sequence ID" value="APW64066.1"/>
    <property type="molecule type" value="Genomic_DNA"/>
</dbReference>
<evidence type="ECO:0000259" key="6">
    <source>
        <dbReference type="Pfam" id="PF01926"/>
    </source>
</evidence>
<dbReference type="Pfam" id="PF01926">
    <property type="entry name" value="MMR_HSR1"/>
    <property type="match status" value="1"/>
</dbReference>
<dbReference type="SUPFAM" id="SSF52540">
    <property type="entry name" value="P-loop containing nucleoside triphosphate hydrolases"/>
    <property type="match status" value="1"/>
</dbReference>
<dbReference type="CDD" id="cd00880">
    <property type="entry name" value="Era_like"/>
    <property type="match status" value="1"/>
</dbReference>
<feature type="transmembrane region" description="Helical" evidence="5">
    <location>
        <begin position="29"/>
        <end position="51"/>
    </location>
</feature>
<evidence type="ECO:0000256" key="2">
    <source>
        <dbReference type="ARBA" id="ARBA00022692"/>
    </source>
</evidence>
<dbReference type="InterPro" id="IPR005225">
    <property type="entry name" value="Small_GTP-bd"/>
</dbReference>
<reference evidence="8" key="1">
    <citation type="submission" date="2016-12" db="EMBL/GenBank/DDBJ databases">
        <title>Comparative genomics of four Isosphaeraceae planctomycetes: a common pool of plasmids and glycoside hydrolase genes.</title>
        <authorList>
            <person name="Ivanova A."/>
        </authorList>
    </citation>
    <scope>NUCLEOTIDE SEQUENCE [LARGE SCALE GENOMIC DNA]</scope>
    <source>
        <strain evidence="8">PX4</strain>
    </source>
</reference>
<dbReference type="GO" id="GO:0030488">
    <property type="term" value="P:tRNA methylation"/>
    <property type="evidence" value="ECO:0007669"/>
    <property type="project" value="TreeGrafter"/>
</dbReference>
<sequence length="510" mass="54764">MLALSALGLVVVGLFLALAWNHDRLGVWGRTLILPLGLGVALLAAAVVRLVRRRSPASTTDHPTDAEPLDPEVLAQAAEAQSARAREFIDKIRDADRRDKLKGELDQLDGARRQPPAELGVVVFGTVSAGKTSLINALVGRHVGETGAVMGTTRHGENHVYTIQSVDGTVHLTDTPGISEAGAGGADREHEARRLAARADLLLFVVDHDLIRGEYAPLIELVRLGKRSIVVLNKKDRFPEADLAAILAKLRERLDGVAPAEDVVAVAAAPRPIALRTVLPDGGHETVYEVQEPDIQALRDRIAGVLAREGPLLRAANFLVKTKLLSDEAESGVARERLQRADEVVDHCQWVTAATVFANPIPALNLVAGAAVQLDMIADLARIYGLEPSTSQLRALAGRMVQAMLKVGLIEAAASVIAGIFKRTPLTFAAAGALQAVTMAYLVRIAGKALTEYYRNGESWGEEGIEAAILRQFELNSRSDFLQDFARQAVDRFLRKVHLKAAKVAGRSGA</sequence>
<dbReference type="KEGG" id="pbor:BSF38_05656"/>
<dbReference type="NCBIfam" id="TIGR00231">
    <property type="entry name" value="small_GTP"/>
    <property type="match status" value="1"/>
</dbReference>
<keyword evidence="2 5" id="KW-0812">Transmembrane</keyword>
<evidence type="ECO:0000256" key="1">
    <source>
        <dbReference type="ARBA" id="ARBA00004141"/>
    </source>
</evidence>
<dbReference type="Gene3D" id="3.40.50.300">
    <property type="entry name" value="P-loop containing nucleotide triphosphate hydrolases"/>
    <property type="match status" value="1"/>
</dbReference>
<dbReference type="AlphaFoldDB" id="A0A1U7CYT7"/>
<evidence type="ECO:0000313" key="7">
    <source>
        <dbReference type="EMBL" id="APW64066.1"/>
    </source>
</evidence>
<dbReference type="GO" id="GO:0002098">
    <property type="term" value="P:tRNA wobble uridine modification"/>
    <property type="evidence" value="ECO:0007669"/>
    <property type="project" value="TreeGrafter"/>
</dbReference>
<dbReference type="STRING" id="1387353.BSF38_05656"/>
<gene>
    <name evidence="7" type="primary">era_2</name>
    <name evidence="7" type="ORF">BSF38_05656</name>
</gene>
<evidence type="ECO:0000313" key="8">
    <source>
        <dbReference type="Proteomes" id="UP000186309"/>
    </source>
</evidence>
<dbReference type="InterPro" id="IPR006073">
    <property type="entry name" value="GTP-bd"/>
</dbReference>
<dbReference type="GO" id="GO:0016020">
    <property type="term" value="C:membrane"/>
    <property type="evidence" value="ECO:0007669"/>
    <property type="project" value="UniProtKB-SubCell"/>
</dbReference>
<keyword evidence="4 5" id="KW-0472">Membrane</keyword>